<name>A0A6I4I2P6_9SPHI</name>
<proteinExistence type="predicted"/>
<evidence type="ECO:0000313" key="1">
    <source>
        <dbReference type="EMBL" id="QQL49081.1"/>
    </source>
</evidence>
<dbReference type="Proteomes" id="UP000429232">
    <property type="component" value="Chromosome"/>
</dbReference>
<dbReference type="RefSeq" id="WP_157526961.1">
    <property type="nucleotide sequence ID" value="NZ_CP066775.1"/>
</dbReference>
<evidence type="ECO:0000313" key="2">
    <source>
        <dbReference type="Proteomes" id="UP000429232"/>
    </source>
</evidence>
<accession>A0A6I4I2P6</accession>
<protein>
    <recommendedName>
        <fullName evidence="3">GAF domain-containing protein</fullName>
    </recommendedName>
</protein>
<dbReference type="EMBL" id="CP066775">
    <property type="protein sequence ID" value="QQL49081.1"/>
    <property type="molecule type" value="Genomic_DNA"/>
</dbReference>
<evidence type="ECO:0008006" key="3">
    <source>
        <dbReference type="Google" id="ProtNLM"/>
    </source>
</evidence>
<keyword evidence="2" id="KW-1185">Reference proteome</keyword>
<dbReference type="KEGG" id="mgik:GO620_012970"/>
<organism evidence="1 2">
    <name type="scientific">Mucilaginibacter ginkgonis</name>
    <dbReference type="NCBI Taxonomy" id="2682091"/>
    <lineage>
        <taxon>Bacteria</taxon>
        <taxon>Pseudomonadati</taxon>
        <taxon>Bacteroidota</taxon>
        <taxon>Sphingobacteriia</taxon>
        <taxon>Sphingobacteriales</taxon>
        <taxon>Sphingobacteriaceae</taxon>
        <taxon>Mucilaginibacter</taxon>
    </lineage>
</organism>
<reference evidence="1 2" key="1">
    <citation type="submission" date="2020-12" db="EMBL/GenBank/DDBJ databases">
        <title>HMF7856_wgs.fasta genome submission.</title>
        <authorList>
            <person name="Kang H."/>
            <person name="Kim H."/>
            <person name="Joh K."/>
        </authorList>
    </citation>
    <scope>NUCLEOTIDE SEQUENCE [LARGE SCALE GENOMIC DNA]</scope>
    <source>
        <strain evidence="1 2">HMF7856</strain>
    </source>
</reference>
<dbReference type="AlphaFoldDB" id="A0A6I4I2P6"/>
<sequence length="780" mass="90282">MHSGIFHINKHTNATIDVDTAYSYKAFTDDLRHRISTETTIKGQFYKMILDSFSKHPELEGRLTAEEAIKYPDILELVYAVISPAIVNEQDYYWGIGSAIPGEVIYSTNGFYKFIKAYHEYKNSIINQDKAHFKNRQEDFFYRLILEKLYRISSDLRNDVIYTQMDEARHLEKYFQIRIDTTYVQVTPKQPLPELNPELIEQFLHENAGHEIFCDLIPMDMFTVTGFSLITVEDITAQHSIDKIKLALVNDSANTAELFAEVGHHLQTLTNHSSIEFSLLPFLKVNGNLVLQTEECFGSVLMNAFSVSKVSDEKYNATLKDYIKNPRAVFYNEIKEGKIKDNLSLESLHKAGIVAYAVLPVYYSRQLTGVLEIYSRKNVIHFERLLSKLEAAVPLLSQLLHNSIEQFNARIQNVIKEKFTRLQKSVEWKFNEAAWDYIRAKDSGKRQKEIDSVSFRDVYPLYGAVDIRNSTHKRNEALQQDLDYILTHAVQTLSALSKLKPKATYARQIKQLNRWKNRIGVQITDNDEMHIRTFVQEDIHPLLDKLKDSGAEASKLIENYFEQIDEHIGEGFARRRDLESSMSLINRSLNSFFESAQHDLQRIYPSYFEKFRTDGVEYDVYAGQEIAPAVPFTPAHVHKFRKWQLTSMIEIVKLTAGLKAKMRCKLDTTQLIFVHANPIDICFRKDERRFDVEGAYNIRYEVVKKRIDKVFIKGTEERLTQPGMIAIVYFDEAEADEFISYIDEARKQKLISGKTQFHDLESLQGVTGLKALRVKVNLKG</sequence>
<gene>
    <name evidence="1" type="ORF">GO620_012970</name>
</gene>